<comment type="catalytic activity">
    <reaction evidence="1">
        <text>D-ribulose 5-phosphate + formaldehyde = D-arabino-hex-3-ulose 6-phosphate</text>
        <dbReference type="Rhea" id="RHEA:25201"/>
        <dbReference type="ChEBI" id="CHEBI:16842"/>
        <dbReference type="ChEBI" id="CHEBI:58121"/>
        <dbReference type="ChEBI" id="CHEBI:58542"/>
        <dbReference type="EC" id="4.1.2.43"/>
    </reaction>
</comment>
<keyword evidence="5 8" id="KW-0456">Lyase</keyword>
<evidence type="ECO:0000256" key="3">
    <source>
        <dbReference type="ARBA" id="ARBA00006350"/>
    </source>
</evidence>
<dbReference type="GO" id="GO:0033982">
    <property type="term" value="F:3-dehydro-L-gulonate-6-phosphate decarboxylase activity"/>
    <property type="evidence" value="ECO:0007669"/>
    <property type="project" value="TreeGrafter"/>
</dbReference>
<dbReference type="InterPro" id="IPR017553">
    <property type="entry name" value="3-hexulose-6-phosphate_synth"/>
</dbReference>
<sequence length="210" mass="22699">MRLQLAIDVLTSEEALRLAQETRKYIDIIEIGTPLIKHEGVRLISLMKALFPEKTLLVDLKSMDVGEYEADFCFEAGADIVTVLGAADLKTIEGTIRSAKRHHGEVVVDMISVEDKVSRAKEVGKLGADYVGIHSGIDQQNAGHSPLEDLKLLSDKVDIPLAVAGGINLETLDDIVKCDPEIVVVGGAITGAKNPKKMARKIAKRLGKHG</sequence>
<accession>A0A7V2SL27</accession>
<name>A0A7V2SL27_9BACT</name>
<comment type="pathway">
    <text evidence="2">One-carbon metabolism; formaldehyde assimilation via RuMP pathway; D-fructose 6-phosphate from D-ribulose 5-phosphate and formaldehyde: step 1/2.</text>
</comment>
<dbReference type="UniPathway" id="UPA00294">
    <property type="reaction ID" value="UER00434"/>
</dbReference>
<feature type="domain" description="Orotidine 5'-phosphate decarboxylase" evidence="7">
    <location>
        <begin position="2"/>
        <end position="202"/>
    </location>
</feature>
<dbReference type="GO" id="GO:0006207">
    <property type="term" value="P:'de novo' pyrimidine nucleobase biosynthetic process"/>
    <property type="evidence" value="ECO:0007669"/>
    <property type="project" value="InterPro"/>
</dbReference>
<dbReference type="GO" id="GO:0004590">
    <property type="term" value="F:orotidine-5'-phosphate decarboxylase activity"/>
    <property type="evidence" value="ECO:0007669"/>
    <property type="project" value="InterPro"/>
</dbReference>
<comment type="similarity">
    <text evidence="3">Belongs to the HPS/KGPDC family. HPS subfamily.</text>
</comment>
<reference evidence="8" key="1">
    <citation type="journal article" date="2020" name="mSystems">
        <title>Genome- and Community-Level Interaction Insights into Carbon Utilization and Element Cycling Functions of Hydrothermarchaeota in Hydrothermal Sediment.</title>
        <authorList>
            <person name="Zhou Z."/>
            <person name="Liu Y."/>
            <person name="Xu W."/>
            <person name="Pan J."/>
            <person name="Luo Z.H."/>
            <person name="Li M."/>
        </authorList>
    </citation>
    <scope>NUCLEOTIDE SEQUENCE [LARGE SCALE GENOMIC DNA]</scope>
    <source>
        <strain evidence="8">HyVt-513</strain>
    </source>
</reference>
<evidence type="ECO:0000256" key="4">
    <source>
        <dbReference type="ARBA" id="ARBA00012890"/>
    </source>
</evidence>
<dbReference type="SMART" id="SM00934">
    <property type="entry name" value="OMPdecase"/>
    <property type="match status" value="1"/>
</dbReference>
<dbReference type="GO" id="GO:0019854">
    <property type="term" value="P:L-ascorbic acid catabolic process"/>
    <property type="evidence" value="ECO:0007669"/>
    <property type="project" value="TreeGrafter"/>
</dbReference>
<dbReference type="NCBIfam" id="TIGR03128">
    <property type="entry name" value="RuMP_HxlA"/>
    <property type="match status" value="1"/>
</dbReference>
<dbReference type="GO" id="GO:0043801">
    <property type="term" value="F:hexulose-6-phosphate synthase activity"/>
    <property type="evidence" value="ECO:0007669"/>
    <property type="project" value="UniProtKB-EC"/>
</dbReference>
<comment type="caution">
    <text evidence="8">The sequence shown here is derived from an EMBL/GenBank/DDBJ whole genome shotgun (WGS) entry which is preliminary data.</text>
</comment>
<dbReference type="InterPro" id="IPR013785">
    <property type="entry name" value="Aldolase_TIM"/>
</dbReference>
<dbReference type="EC" id="4.1.2.43" evidence="4"/>
<evidence type="ECO:0000256" key="6">
    <source>
        <dbReference type="ARBA" id="ARBA00023277"/>
    </source>
</evidence>
<dbReference type="SUPFAM" id="SSF51366">
    <property type="entry name" value="Ribulose-phoshate binding barrel"/>
    <property type="match status" value="1"/>
</dbReference>
<evidence type="ECO:0000256" key="5">
    <source>
        <dbReference type="ARBA" id="ARBA00023239"/>
    </source>
</evidence>
<keyword evidence="6" id="KW-0119">Carbohydrate metabolism</keyword>
<dbReference type="GO" id="GO:0019647">
    <property type="term" value="P:formaldehyde assimilation via ribulose monophosphate cycle"/>
    <property type="evidence" value="ECO:0007669"/>
    <property type="project" value="UniProtKB-UniPathway"/>
</dbReference>
<gene>
    <name evidence="8" type="primary">hxlA</name>
    <name evidence="8" type="ORF">ENJ74_01590</name>
</gene>
<organism evidence="8">
    <name type="scientific">Nitratifractor salsuginis</name>
    <dbReference type="NCBI Taxonomy" id="269261"/>
    <lineage>
        <taxon>Bacteria</taxon>
        <taxon>Pseudomonadati</taxon>
        <taxon>Campylobacterota</taxon>
        <taxon>Epsilonproteobacteria</taxon>
        <taxon>Campylobacterales</taxon>
        <taxon>Sulfurovaceae</taxon>
        <taxon>Nitratifractor</taxon>
    </lineage>
</organism>
<proteinExistence type="inferred from homology"/>
<evidence type="ECO:0000259" key="7">
    <source>
        <dbReference type="SMART" id="SM00934"/>
    </source>
</evidence>
<dbReference type="CDD" id="cd04726">
    <property type="entry name" value="KGPDC_HPS"/>
    <property type="match status" value="1"/>
</dbReference>
<protein>
    <recommendedName>
        <fullName evidence="4">3-hexulose-6-phosphate synthase</fullName>
        <ecNumber evidence="4">4.1.2.43</ecNumber>
    </recommendedName>
</protein>
<dbReference type="AlphaFoldDB" id="A0A7V2SL27"/>
<evidence type="ECO:0000256" key="2">
    <source>
        <dbReference type="ARBA" id="ARBA00005014"/>
    </source>
</evidence>
<dbReference type="Gene3D" id="3.20.20.70">
    <property type="entry name" value="Aldolase class I"/>
    <property type="match status" value="1"/>
</dbReference>
<dbReference type="Pfam" id="PF00215">
    <property type="entry name" value="OMPdecase"/>
    <property type="match status" value="1"/>
</dbReference>
<evidence type="ECO:0000256" key="1">
    <source>
        <dbReference type="ARBA" id="ARBA00000718"/>
    </source>
</evidence>
<evidence type="ECO:0000313" key="8">
    <source>
        <dbReference type="EMBL" id="HFC03541.1"/>
    </source>
</evidence>
<dbReference type="InterPro" id="IPR041710">
    <property type="entry name" value="HPS/KGPDC"/>
</dbReference>
<dbReference type="PANTHER" id="PTHR35039:SF3">
    <property type="entry name" value="3-KETO-L-GULONATE-6-PHOSPHATE DECARBOXYLASE SGBH-RELATED"/>
    <property type="match status" value="1"/>
</dbReference>
<dbReference type="Proteomes" id="UP000885722">
    <property type="component" value="Unassembled WGS sequence"/>
</dbReference>
<dbReference type="EMBL" id="DRNO01000108">
    <property type="protein sequence ID" value="HFC03541.1"/>
    <property type="molecule type" value="Genomic_DNA"/>
</dbReference>
<dbReference type="FunFam" id="3.20.20.70:FF:000022">
    <property type="entry name" value="3-keto-L-gulonate-6-phosphate decarboxylase UlaD"/>
    <property type="match status" value="1"/>
</dbReference>
<dbReference type="InterPro" id="IPR001754">
    <property type="entry name" value="OMPdeCOase_dom"/>
</dbReference>
<dbReference type="InterPro" id="IPR011060">
    <property type="entry name" value="RibuloseP-bd_barrel"/>
</dbReference>
<dbReference type="PANTHER" id="PTHR35039">
    <property type="entry name" value="3-KETO-L-GULONATE-6-PHOSPHATE DECARBOXYLASE SGBH-RELATED"/>
    <property type="match status" value="1"/>
</dbReference>